<dbReference type="EMBL" id="JBFRUW010000088">
    <property type="protein sequence ID" value="MFA0570527.1"/>
    <property type="molecule type" value="Genomic_DNA"/>
</dbReference>
<evidence type="ECO:0008006" key="3">
    <source>
        <dbReference type="Google" id="ProtNLM"/>
    </source>
</evidence>
<dbReference type="Proteomes" id="UP001570417">
    <property type="component" value="Unassembled WGS sequence"/>
</dbReference>
<keyword evidence="2" id="KW-1185">Reference proteome</keyword>
<accession>A0ABV4NGF2</accession>
<comment type="caution">
    <text evidence="1">The sequence shown here is derived from an EMBL/GenBank/DDBJ whole genome shotgun (WGS) entry which is preliminary data.</text>
</comment>
<evidence type="ECO:0000313" key="2">
    <source>
        <dbReference type="Proteomes" id="UP001570417"/>
    </source>
</evidence>
<evidence type="ECO:0000313" key="1">
    <source>
        <dbReference type="EMBL" id="MFA0570527.1"/>
    </source>
</evidence>
<reference evidence="1 2" key="1">
    <citation type="journal article" date="2024" name="ISME J.">
        <title>Tailless and filamentous prophages are predominant in marine Vibrio.</title>
        <authorList>
            <person name="Steensen K."/>
            <person name="Seneca J."/>
            <person name="Bartlau N."/>
            <person name="Yu X.A."/>
            <person name="Hussain F.A."/>
            <person name="Polz M.F."/>
        </authorList>
    </citation>
    <scope>NUCLEOTIDE SEQUENCE [LARGE SCALE GENOMIC DNA]</scope>
    <source>
        <strain evidence="1 2">10N.222.51.A1</strain>
    </source>
</reference>
<gene>
    <name evidence="1" type="ORF">AB4566_19860</name>
</gene>
<name>A0ABV4NGF2_9VIBR</name>
<organism evidence="1 2">
    <name type="scientific">Vibrio gallaecicus</name>
    <dbReference type="NCBI Taxonomy" id="552386"/>
    <lineage>
        <taxon>Bacteria</taxon>
        <taxon>Pseudomonadati</taxon>
        <taxon>Pseudomonadota</taxon>
        <taxon>Gammaproteobacteria</taxon>
        <taxon>Vibrionales</taxon>
        <taxon>Vibrionaceae</taxon>
        <taxon>Vibrio</taxon>
    </lineage>
</organism>
<proteinExistence type="predicted"/>
<protein>
    <recommendedName>
        <fullName evidence="3">Bacterial surface antigen (D15) domain-containing protein</fullName>
    </recommendedName>
</protein>
<dbReference type="Gene3D" id="2.40.160.50">
    <property type="entry name" value="membrane protein fhac: a member of the omp85/tpsb transporter family"/>
    <property type="match status" value="1"/>
</dbReference>
<sequence length="406" mass="45925">MPLANFTKRIATLLLPSLLSGLCVFFSFNVASEEKDSAFLPFYFSTEVMGNTFGVAGVAKGVGQPQAALFGMALYSDKDSYVGFVSAFNYALSEEWLFSTQMYQARFNDNPYYLGSQGDNNSSNTDKTIIDGVEKNYQFEFKYLLPWGNVAEHGLLGAFQPIRDVSFASPMESGVSSIIVTPFFSSRELDGFYDDEKATGLSLAFDWDNRDSTRNTTKGSHTSFELMTGAESWGDDDLWLKWTFQNSHYYALGPLGELFDQQVVAFDFYTSDTPTWDNCSSDHCARPPEMEQARLGGLYRLRSYTGGRFHGRSAIHYSAEYRVLPDWQPLESIPVINYYDLPWWQWVAFAEVGRVSEEYDLKTLHTDMKWSLGGAVRFQVEGIVVRTEIARGSEEGTFRVMINQPF</sequence>
<dbReference type="RefSeq" id="WP_372268066.1">
    <property type="nucleotide sequence ID" value="NZ_JBFRUW010000088.1"/>
</dbReference>